<dbReference type="SUPFAM" id="SSF55729">
    <property type="entry name" value="Acyl-CoA N-acyltransferases (Nat)"/>
    <property type="match status" value="1"/>
</dbReference>
<dbReference type="InterPro" id="IPR000182">
    <property type="entry name" value="GNAT_dom"/>
</dbReference>
<sequence>MRTEDVLEAKQLQDQTLVVDYPQVWYDEILDGGYGGIVKVGFVAMLAIPKPQRKPPKIQNGDSGGQPETKRESCSRTTPPFHLNNSEQDVVSAKRSRLIGCATLRIDEDRTAGLMTITVRSPYRGQGVGRTLLEYITNYLTRLSAESAKILVLQVHEKNKRAIQFYKNLGFRITGILKDYYCTGPVSDYGHGVQMSLSLGDEKPSETDLSDALKTINPTCLQTKAQRRNNKRAVKRAARSAQASTTSPA</sequence>
<feature type="domain" description="N-acetyltransferase" evidence="4">
    <location>
        <begin position="1"/>
        <end position="200"/>
    </location>
</feature>
<evidence type="ECO:0000256" key="1">
    <source>
        <dbReference type="ARBA" id="ARBA00022679"/>
    </source>
</evidence>
<dbReference type="AlphaFoldDB" id="A0AAE0GHS9"/>
<feature type="region of interest" description="Disordered" evidence="3">
    <location>
        <begin position="53"/>
        <end position="88"/>
    </location>
</feature>
<dbReference type="PROSITE" id="PS51186">
    <property type="entry name" value="GNAT"/>
    <property type="match status" value="1"/>
</dbReference>
<keyword evidence="2" id="KW-0012">Acyltransferase</keyword>
<dbReference type="GO" id="GO:0016747">
    <property type="term" value="F:acyltransferase activity, transferring groups other than amino-acyl groups"/>
    <property type="evidence" value="ECO:0007669"/>
    <property type="project" value="InterPro"/>
</dbReference>
<gene>
    <name evidence="5" type="ORF">CYMTET_13594</name>
</gene>
<dbReference type="CDD" id="cd04301">
    <property type="entry name" value="NAT_SF"/>
    <property type="match status" value="1"/>
</dbReference>
<dbReference type="PANTHER" id="PTHR42919">
    <property type="entry name" value="N-ALPHA-ACETYLTRANSFERASE"/>
    <property type="match status" value="1"/>
</dbReference>
<proteinExistence type="predicted"/>
<dbReference type="Gene3D" id="3.40.630.30">
    <property type="match status" value="1"/>
</dbReference>
<dbReference type="Proteomes" id="UP001190700">
    <property type="component" value="Unassembled WGS sequence"/>
</dbReference>
<evidence type="ECO:0000256" key="3">
    <source>
        <dbReference type="SAM" id="MobiDB-lite"/>
    </source>
</evidence>
<name>A0AAE0GHS9_9CHLO</name>
<evidence type="ECO:0000256" key="2">
    <source>
        <dbReference type="ARBA" id="ARBA00023315"/>
    </source>
</evidence>
<dbReference type="EMBL" id="LGRX02005415">
    <property type="protein sequence ID" value="KAK3278474.1"/>
    <property type="molecule type" value="Genomic_DNA"/>
</dbReference>
<evidence type="ECO:0000313" key="6">
    <source>
        <dbReference type="Proteomes" id="UP001190700"/>
    </source>
</evidence>
<reference evidence="5 6" key="1">
    <citation type="journal article" date="2015" name="Genome Biol. Evol.">
        <title>Comparative Genomics of a Bacterivorous Green Alga Reveals Evolutionary Causalities and Consequences of Phago-Mixotrophic Mode of Nutrition.</title>
        <authorList>
            <person name="Burns J.A."/>
            <person name="Paasch A."/>
            <person name="Narechania A."/>
            <person name="Kim E."/>
        </authorList>
    </citation>
    <scope>NUCLEOTIDE SEQUENCE [LARGE SCALE GENOMIC DNA]</scope>
    <source>
        <strain evidence="5 6">PLY_AMNH</strain>
    </source>
</reference>
<keyword evidence="1" id="KW-0808">Transferase</keyword>
<feature type="compositionally biased region" description="Low complexity" evidence="3">
    <location>
        <begin position="239"/>
        <end position="249"/>
    </location>
</feature>
<dbReference type="InterPro" id="IPR051556">
    <property type="entry name" value="N-term/lysine_N-AcTrnsfr"/>
</dbReference>
<comment type="caution">
    <text evidence="5">The sequence shown here is derived from an EMBL/GenBank/DDBJ whole genome shotgun (WGS) entry which is preliminary data.</text>
</comment>
<dbReference type="Pfam" id="PF00583">
    <property type="entry name" value="Acetyltransf_1"/>
    <property type="match status" value="1"/>
</dbReference>
<protein>
    <recommendedName>
        <fullName evidence="4">N-acetyltransferase domain-containing protein</fullName>
    </recommendedName>
</protein>
<feature type="compositionally biased region" description="Basic residues" evidence="3">
    <location>
        <begin position="225"/>
        <end position="238"/>
    </location>
</feature>
<keyword evidence="6" id="KW-1185">Reference proteome</keyword>
<evidence type="ECO:0000259" key="4">
    <source>
        <dbReference type="PROSITE" id="PS51186"/>
    </source>
</evidence>
<dbReference type="InterPro" id="IPR016181">
    <property type="entry name" value="Acyl_CoA_acyltransferase"/>
</dbReference>
<organism evidence="5 6">
    <name type="scientific">Cymbomonas tetramitiformis</name>
    <dbReference type="NCBI Taxonomy" id="36881"/>
    <lineage>
        <taxon>Eukaryota</taxon>
        <taxon>Viridiplantae</taxon>
        <taxon>Chlorophyta</taxon>
        <taxon>Pyramimonadophyceae</taxon>
        <taxon>Pyramimonadales</taxon>
        <taxon>Pyramimonadaceae</taxon>
        <taxon>Cymbomonas</taxon>
    </lineage>
</organism>
<evidence type="ECO:0000313" key="5">
    <source>
        <dbReference type="EMBL" id="KAK3278474.1"/>
    </source>
</evidence>
<dbReference type="PANTHER" id="PTHR42919:SF8">
    <property type="entry name" value="N-ALPHA-ACETYLTRANSFERASE 50"/>
    <property type="match status" value="1"/>
</dbReference>
<accession>A0AAE0GHS9</accession>
<feature type="compositionally biased region" description="Polar residues" evidence="3">
    <location>
        <begin position="75"/>
        <end position="88"/>
    </location>
</feature>
<feature type="region of interest" description="Disordered" evidence="3">
    <location>
        <begin position="224"/>
        <end position="249"/>
    </location>
</feature>